<protein>
    <recommendedName>
        <fullName evidence="3">Vps72/YL1 C-terminal domain-containing protein</fullName>
    </recommendedName>
</protein>
<reference evidence="4" key="1">
    <citation type="submission" date="2023-03" db="EMBL/GenBank/DDBJ databases">
        <title>Mating type loci evolution in Malassezia.</title>
        <authorList>
            <person name="Coelho M.A."/>
        </authorList>
    </citation>
    <scope>NUCLEOTIDE SEQUENCE</scope>
    <source>
        <strain evidence="4">CBS 11721</strain>
    </source>
</reference>
<dbReference type="GO" id="GO:0005634">
    <property type="term" value="C:nucleus"/>
    <property type="evidence" value="ECO:0007669"/>
    <property type="project" value="TreeGrafter"/>
</dbReference>
<dbReference type="Pfam" id="PF08265">
    <property type="entry name" value="YL1_C"/>
    <property type="match status" value="1"/>
</dbReference>
<dbReference type="PANTHER" id="PTHR13275">
    <property type="entry name" value="YL-1 PROTEIN TRANSCRIPTION FACTOR-LIKE 1"/>
    <property type="match status" value="1"/>
</dbReference>
<dbReference type="InterPro" id="IPR046757">
    <property type="entry name" value="YL1_N"/>
</dbReference>
<feature type="domain" description="Vps72/YL1 C-terminal" evidence="3">
    <location>
        <begin position="402"/>
        <end position="431"/>
    </location>
</feature>
<dbReference type="Pfam" id="PF05764">
    <property type="entry name" value="YL1"/>
    <property type="match status" value="1"/>
</dbReference>
<gene>
    <name evidence="4" type="ORF">MCUN1_003797</name>
</gene>
<organism evidence="4 5">
    <name type="scientific">Malassezia cuniculi</name>
    <dbReference type="NCBI Taxonomy" id="948313"/>
    <lineage>
        <taxon>Eukaryota</taxon>
        <taxon>Fungi</taxon>
        <taxon>Dikarya</taxon>
        <taxon>Basidiomycota</taxon>
        <taxon>Ustilaginomycotina</taxon>
        <taxon>Malasseziomycetes</taxon>
        <taxon>Malasseziales</taxon>
        <taxon>Malasseziaceae</taxon>
        <taxon>Malassezia</taxon>
    </lineage>
</organism>
<dbReference type="PANTHER" id="PTHR13275:SF4">
    <property type="entry name" value="VACUOLAR PROTEIN SORTING-ASSOCIATED PROTEIN 72 HOMOLOG"/>
    <property type="match status" value="1"/>
</dbReference>
<dbReference type="Proteomes" id="UP001219933">
    <property type="component" value="Chromosome 6"/>
</dbReference>
<evidence type="ECO:0000313" key="4">
    <source>
        <dbReference type="EMBL" id="WFD36906.1"/>
    </source>
</evidence>
<evidence type="ECO:0000313" key="5">
    <source>
        <dbReference type="Proteomes" id="UP001219933"/>
    </source>
</evidence>
<evidence type="ECO:0000259" key="3">
    <source>
        <dbReference type="SMART" id="SM00993"/>
    </source>
</evidence>
<accession>A0AAF0EU15</accession>
<feature type="compositionally biased region" description="Basic and acidic residues" evidence="2">
    <location>
        <begin position="253"/>
        <end position="267"/>
    </location>
</feature>
<feature type="compositionally biased region" description="Basic and acidic residues" evidence="2">
    <location>
        <begin position="107"/>
        <end position="123"/>
    </location>
</feature>
<feature type="region of interest" description="Disordered" evidence="2">
    <location>
        <begin position="1"/>
        <end position="21"/>
    </location>
</feature>
<dbReference type="EMBL" id="CP119882">
    <property type="protein sequence ID" value="WFD36906.1"/>
    <property type="molecule type" value="Genomic_DNA"/>
</dbReference>
<feature type="region of interest" description="Disordered" evidence="2">
    <location>
        <begin position="41"/>
        <end position="143"/>
    </location>
</feature>
<proteinExistence type="inferred from homology"/>
<dbReference type="SMART" id="SM00993">
    <property type="entry name" value="YL1_C"/>
    <property type="match status" value="1"/>
</dbReference>
<feature type="region of interest" description="Disordered" evidence="2">
    <location>
        <begin position="239"/>
        <end position="337"/>
    </location>
</feature>
<name>A0AAF0EU15_9BASI</name>
<comment type="similarity">
    <text evidence="1">Belongs to the VPS72/YL1 family.</text>
</comment>
<keyword evidence="5" id="KW-1185">Reference proteome</keyword>
<sequence length="476" mass="52075">MSGDDDTLIGGRARRPNAGNRMRELLEQSIEGDEVFAEAEDDVDFEGRDDEQDIVDSDFDESSEGEASGEDEAAEEAAVAEDRAAQRRRPGVRVRMAVSGAPASAHKQHEARAGEKKERRRVAEVTYEGGRRSSARRSTIQSKLEVQEKLREAAERRAAQAVRKPKRRKVMTQDALIAEALETEEENRQSLQLYLEQEEERKARQRAAGKRVIEGPVLRWVSAGLAQNVLVREKEARQDDTVATDAATNVGEADTKDAERVGGEHKQGTAATNTTDGAITADGVQQRDTPHEPLETASAPLDTAPAPLDTPHKPTDTAPAPLDTPHKQLDAAPKPFDTPHKRLDAAEGAAEEKTARTVLWFENLEAGSTWVDEFRLLLGDHCAWDRVAVVPSRNRPFRPRQSTCVVTGLPARYRDPATGMPYATVEAYRTLRRVLAHEYIWTGIAGRDDALSAGAFVARVHDGGAGGVFCVGSDGQ</sequence>
<evidence type="ECO:0000256" key="2">
    <source>
        <dbReference type="SAM" id="MobiDB-lite"/>
    </source>
</evidence>
<feature type="compositionally biased region" description="Acidic residues" evidence="2">
    <location>
        <begin position="41"/>
        <end position="79"/>
    </location>
</feature>
<evidence type="ECO:0000256" key="1">
    <source>
        <dbReference type="ARBA" id="ARBA00006832"/>
    </source>
</evidence>
<dbReference type="AlphaFoldDB" id="A0AAF0EU15"/>
<dbReference type="InterPro" id="IPR013272">
    <property type="entry name" value="Vps72/YL1_C"/>
</dbReference>